<comment type="caution">
    <text evidence="2">The sequence shown here is derived from an EMBL/GenBank/DDBJ whole genome shotgun (WGS) entry which is preliminary data.</text>
</comment>
<dbReference type="InterPro" id="IPR004360">
    <property type="entry name" value="Glyas_Fos-R_dOase_dom"/>
</dbReference>
<evidence type="ECO:0000313" key="3">
    <source>
        <dbReference type="Proteomes" id="UP000308528"/>
    </source>
</evidence>
<accession>A0A4S4NT18</accession>
<dbReference type="OrthoDB" id="9799428at2"/>
<sequence length="151" mass="17476">MAEDLKSTSEKATTKPRVTGIGGIFFKCEDTERTKEWYSRHLGLATTPYGSSFEFRNAHRPEEINYLQWSPFSEETTYFDPSYKPFMINYRVHDLEALVEQFKADGVTVLDEIETYDYGKFVHIMDPEGNKIELWEPVDHVFTAMGGPTTK</sequence>
<organism evidence="2 3">
    <name type="scientific">Neolewinella litorea</name>
    <dbReference type="NCBI Taxonomy" id="2562452"/>
    <lineage>
        <taxon>Bacteria</taxon>
        <taxon>Pseudomonadati</taxon>
        <taxon>Bacteroidota</taxon>
        <taxon>Saprospiria</taxon>
        <taxon>Saprospirales</taxon>
        <taxon>Lewinellaceae</taxon>
        <taxon>Neolewinella</taxon>
    </lineage>
</organism>
<dbReference type="InterPro" id="IPR052164">
    <property type="entry name" value="Anthracycline_SecMetBiosynth"/>
</dbReference>
<dbReference type="PANTHER" id="PTHR33993:SF5">
    <property type="entry name" value="GLYOXALASE"/>
    <property type="match status" value="1"/>
</dbReference>
<dbReference type="RefSeq" id="WP_136459523.1">
    <property type="nucleotide sequence ID" value="NZ_SRSF01000004.1"/>
</dbReference>
<dbReference type="InterPro" id="IPR029068">
    <property type="entry name" value="Glyas_Bleomycin-R_OHBP_Dase"/>
</dbReference>
<evidence type="ECO:0000259" key="1">
    <source>
        <dbReference type="PROSITE" id="PS51819"/>
    </source>
</evidence>
<protein>
    <submittedName>
        <fullName evidence="2">VOC family protein</fullName>
    </submittedName>
</protein>
<dbReference type="Proteomes" id="UP000308528">
    <property type="component" value="Unassembled WGS sequence"/>
</dbReference>
<dbReference type="AlphaFoldDB" id="A0A4S4NT18"/>
<dbReference type="EMBL" id="SRSF01000004">
    <property type="protein sequence ID" value="THH39390.1"/>
    <property type="molecule type" value="Genomic_DNA"/>
</dbReference>
<dbReference type="Gene3D" id="3.10.180.10">
    <property type="entry name" value="2,3-Dihydroxybiphenyl 1,2-Dioxygenase, domain 1"/>
    <property type="match status" value="1"/>
</dbReference>
<proteinExistence type="predicted"/>
<dbReference type="PANTHER" id="PTHR33993">
    <property type="entry name" value="GLYOXALASE-RELATED"/>
    <property type="match status" value="1"/>
</dbReference>
<evidence type="ECO:0000313" key="2">
    <source>
        <dbReference type="EMBL" id="THH39390.1"/>
    </source>
</evidence>
<name>A0A4S4NT18_9BACT</name>
<reference evidence="2 3" key="1">
    <citation type="submission" date="2019-04" db="EMBL/GenBank/DDBJ databases">
        <title>Lewinella litorea sp. nov., isolated from a marine sand.</title>
        <authorList>
            <person name="Yoon J.-H."/>
        </authorList>
    </citation>
    <scope>NUCLEOTIDE SEQUENCE [LARGE SCALE GENOMIC DNA]</scope>
    <source>
        <strain evidence="2 3">HSMS-39</strain>
    </source>
</reference>
<feature type="domain" description="VOC" evidence="1">
    <location>
        <begin position="20"/>
        <end position="137"/>
    </location>
</feature>
<keyword evidence="3" id="KW-1185">Reference proteome</keyword>
<dbReference type="PROSITE" id="PS51819">
    <property type="entry name" value="VOC"/>
    <property type="match status" value="1"/>
</dbReference>
<dbReference type="InterPro" id="IPR037523">
    <property type="entry name" value="VOC_core"/>
</dbReference>
<dbReference type="SUPFAM" id="SSF54593">
    <property type="entry name" value="Glyoxalase/Bleomycin resistance protein/Dihydroxybiphenyl dioxygenase"/>
    <property type="match status" value="1"/>
</dbReference>
<dbReference type="Pfam" id="PF00903">
    <property type="entry name" value="Glyoxalase"/>
    <property type="match status" value="1"/>
</dbReference>
<gene>
    <name evidence="2" type="ORF">E4021_11595</name>
</gene>